<evidence type="ECO:0000313" key="7">
    <source>
        <dbReference type="Proteomes" id="UP000245956"/>
    </source>
</evidence>
<dbReference type="PANTHER" id="PTHR12935:SF0">
    <property type="entry name" value="GAMMA-GLUTAMYLCYCLOTRANSFERASE"/>
    <property type="match status" value="1"/>
</dbReference>
<accession>A0A2U3DY25</accession>
<organism evidence="6 7">
    <name type="scientific">Purpureocillium lilacinum</name>
    <name type="common">Paecilomyces lilacinus</name>
    <dbReference type="NCBI Taxonomy" id="33203"/>
    <lineage>
        <taxon>Eukaryota</taxon>
        <taxon>Fungi</taxon>
        <taxon>Dikarya</taxon>
        <taxon>Ascomycota</taxon>
        <taxon>Pezizomycotina</taxon>
        <taxon>Sordariomycetes</taxon>
        <taxon>Hypocreomycetidae</taxon>
        <taxon>Hypocreales</taxon>
        <taxon>Ophiocordycipitaceae</taxon>
        <taxon>Purpureocillium</taxon>
    </lineage>
</organism>
<feature type="active site" description="Proton acceptor" evidence="3">
    <location>
        <position position="232"/>
    </location>
</feature>
<dbReference type="Proteomes" id="UP000245956">
    <property type="component" value="Unassembled WGS sequence"/>
</dbReference>
<dbReference type="InterPro" id="IPR017939">
    <property type="entry name" value="G-Glutamylcylcotransferase"/>
</dbReference>
<proteinExistence type="predicted"/>
<evidence type="ECO:0000313" key="6">
    <source>
        <dbReference type="EMBL" id="PWI67161.1"/>
    </source>
</evidence>
<dbReference type="EC" id="4.3.2.9" evidence="1"/>
<dbReference type="InterPro" id="IPR036568">
    <property type="entry name" value="GGCT-like_sf"/>
</dbReference>
<gene>
    <name evidence="6" type="ORF">PCL_04323</name>
</gene>
<dbReference type="InterPro" id="IPR013024">
    <property type="entry name" value="GGCT-like"/>
</dbReference>
<dbReference type="SUPFAM" id="SSF110857">
    <property type="entry name" value="Gamma-glutamyl cyclotransferase-like"/>
    <property type="match status" value="1"/>
</dbReference>
<evidence type="ECO:0000256" key="5">
    <source>
        <dbReference type="SAM" id="MobiDB-lite"/>
    </source>
</evidence>
<evidence type="ECO:0000256" key="3">
    <source>
        <dbReference type="PIRSR" id="PIRSR617939-1"/>
    </source>
</evidence>
<feature type="binding site" evidence="4">
    <location>
        <begin position="145"/>
        <end position="150"/>
    </location>
    <ligand>
        <name>substrate</name>
    </ligand>
</feature>
<name>A0A2U3DY25_PURLI</name>
<feature type="compositionally biased region" description="Gly residues" evidence="5">
    <location>
        <begin position="1"/>
        <end position="18"/>
    </location>
</feature>
<dbReference type="CDD" id="cd06661">
    <property type="entry name" value="GGCT_like"/>
    <property type="match status" value="1"/>
</dbReference>
<evidence type="ECO:0000256" key="4">
    <source>
        <dbReference type="PIRSR" id="PIRSR617939-2"/>
    </source>
</evidence>
<feature type="region of interest" description="Disordered" evidence="5">
    <location>
        <begin position="97"/>
        <end position="133"/>
    </location>
</feature>
<feature type="region of interest" description="Disordered" evidence="5">
    <location>
        <begin position="1"/>
        <end position="22"/>
    </location>
</feature>
<keyword evidence="2" id="KW-0456">Lyase</keyword>
<protein>
    <recommendedName>
        <fullName evidence="1">gamma-glutamylcyclotransferase</fullName>
        <ecNumber evidence="1">4.3.2.9</ecNumber>
    </recommendedName>
</protein>
<evidence type="ECO:0000256" key="1">
    <source>
        <dbReference type="ARBA" id="ARBA00012346"/>
    </source>
</evidence>
<dbReference type="Gene3D" id="3.10.490.10">
    <property type="entry name" value="Gamma-glutamyl cyclotransferase-like"/>
    <property type="match status" value="1"/>
</dbReference>
<feature type="region of interest" description="Disordered" evidence="5">
    <location>
        <begin position="249"/>
        <end position="271"/>
    </location>
</feature>
<evidence type="ECO:0000256" key="2">
    <source>
        <dbReference type="ARBA" id="ARBA00023239"/>
    </source>
</evidence>
<reference evidence="6 7" key="1">
    <citation type="journal article" date="2016" name="Front. Microbiol.">
        <title>Genome and transcriptome sequences reveal the specific parasitism of the nematophagous Purpureocillium lilacinum 36-1.</title>
        <authorList>
            <person name="Xie J."/>
            <person name="Li S."/>
            <person name="Mo C."/>
            <person name="Xiao X."/>
            <person name="Peng D."/>
            <person name="Wang G."/>
            <person name="Xiao Y."/>
        </authorList>
    </citation>
    <scope>NUCLEOTIDE SEQUENCE [LARGE SCALE GENOMIC DNA]</scope>
    <source>
        <strain evidence="6 7">36-1</strain>
    </source>
</reference>
<dbReference type="AlphaFoldDB" id="A0A2U3DY25"/>
<sequence>MGAGHGHGHDGAGLGRGNDGTAEVKIGEKDKRVDEQLLSIVVAPDVPDLIMVCIHAWQADGVTGRIEAAGLLYTKVQSRQYRDEVVICGSALRAPGHKPSAQQFPGIIPRRESVPPGNMDSQDDSQESQDSVMTITQEKRHEILYFAYGSNLSTTQMRQRCPFSTPVGLGFLEGWRWIINERGYANVVPMTPSPGGSGGEGSSSSSSNKKAGVYGLLYLLPPQDEARLDGYEGVPWAYERMHCDYLRWATPPPPEGTDDGEGSGRGGAAAAAADEPVRALVYVDRQRVTEGTPREEYVGRMEEGIRDAVWNWGLDEAYADRVMRRFWRKKNQRGERI</sequence>
<dbReference type="PANTHER" id="PTHR12935">
    <property type="entry name" value="GAMMA-GLUTAMYLCYCLOTRANSFERASE"/>
    <property type="match status" value="1"/>
</dbReference>
<comment type="caution">
    <text evidence="6">The sequence shown here is derived from an EMBL/GenBank/DDBJ whole genome shotgun (WGS) entry which is preliminary data.</text>
</comment>
<dbReference type="GO" id="GO:0003839">
    <property type="term" value="F:gamma-glutamylcyclotransferase activity"/>
    <property type="evidence" value="ECO:0007669"/>
    <property type="project" value="UniProtKB-EC"/>
</dbReference>
<dbReference type="EMBL" id="LCWV01000020">
    <property type="protein sequence ID" value="PWI67161.1"/>
    <property type="molecule type" value="Genomic_DNA"/>
</dbReference>